<comment type="caution">
    <text evidence="7">The sequence shown here is derived from an EMBL/GenBank/DDBJ whole genome shotgun (WGS) entry which is preliminary data.</text>
</comment>
<dbReference type="PANTHER" id="PTHR30213:SF1">
    <property type="entry name" value="INNER MEMBRANE PROTEIN YHJD"/>
    <property type="match status" value="1"/>
</dbReference>
<feature type="transmembrane region" description="Helical" evidence="6">
    <location>
        <begin position="251"/>
        <end position="279"/>
    </location>
</feature>
<sequence length="309" mass="34937">MGKRTNSIKRTKLFFSHFGMAFKLFQKNDPLRLAGATAFFANFALPPILLILIRLFGFFVDRKTLATRIFERLGNILDEGSTDQIRQTLLNIRGVDYNWMATIISFIFFIFVATTLFNVIKNSMEQIWQIGIKDKPGILFTLKLRGRSMIIILLAGILFFVGLVTDSIQAFIGAYINNASPTFGRIFLSILNQLLFVVIVTTWFTVLFRFLTNGRPSWKTAIRGGLLTGILFTIGKFILRIMLPLSNIGNIYGASGSIILIMLFVFYSSFIFYFGACFVKVLSDAGAKSIRTIKGAFLYELKEIPKETN</sequence>
<keyword evidence="5 6" id="KW-0472">Membrane</keyword>
<dbReference type="Pfam" id="PF03631">
    <property type="entry name" value="Virul_fac_BrkB"/>
    <property type="match status" value="1"/>
</dbReference>
<comment type="subcellular location">
    <subcellularLocation>
        <location evidence="1">Cell membrane</location>
        <topology evidence="1">Multi-pass membrane protein</topology>
    </subcellularLocation>
</comment>
<reference evidence="7 8" key="1">
    <citation type="submission" date="2019-04" db="EMBL/GenBank/DDBJ databases">
        <title>Pedobacter sp. AR-2-6 sp. nov., isolated from Arctic soil.</title>
        <authorList>
            <person name="Dahal R.H."/>
            <person name="Kim D.-U."/>
        </authorList>
    </citation>
    <scope>NUCLEOTIDE SEQUENCE [LARGE SCALE GENOMIC DNA]</scope>
    <source>
        <strain evidence="7 8">AR-2-6</strain>
    </source>
</reference>
<dbReference type="GO" id="GO:0005886">
    <property type="term" value="C:plasma membrane"/>
    <property type="evidence" value="ECO:0007669"/>
    <property type="project" value="UniProtKB-SubCell"/>
</dbReference>
<protein>
    <submittedName>
        <fullName evidence="7">YihY/virulence factor BrkB family protein</fullName>
    </submittedName>
</protein>
<evidence type="ECO:0000256" key="2">
    <source>
        <dbReference type="ARBA" id="ARBA00022475"/>
    </source>
</evidence>
<feature type="transmembrane region" description="Helical" evidence="6">
    <location>
        <begin position="150"/>
        <end position="174"/>
    </location>
</feature>
<proteinExistence type="predicted"/>
<keyword evidence="3 6" id="KW-0812">Transmembrane</keyword>
<evidence type="ECO:0000256" key="6">
    <source>
        <dbReference type="SAM" id="Phobius"/>
    </source>
</evidence>
<gene>
    <name evidence="7" type="ORF">FA045_13000</name>
</gene>
<dbReference type="PANTHER" id="PTHR30213">
    <property type="entry name" value="INNER MEMBRANE PROTEIN YHJD"/>
    <property type="match status" value="1"/>
</dbReference>
<keyword evidence="4 6" id="KW-1133">Transmembrane helix</keyword>
<keyword evidence="8" id="KW-1185">Reference proteome</keyword>
<feature type="transmembrane region" description="Helical" evidence="6">
    <location>
        <begin position="99"/>
        <end position="120"/>
    </location>
</feature>
<evidence type="ECO:0000256" key="3">
    <source>
        <dbReference type="ARBA" id="ARBA00022692"/>
    </source>
</evidence>
<name>A0A4U1C4S0_9SPHI</name>
<feature type="transmembrane region" description="Helical" evidence="6">
    <location>
        <begin position="220"/>
        <end position="239"/>
    </location>
</feature>
<evidence type="ECO:0000256" key="1">
    <source>
        <dbReference type="ARBA" id="ARBA00004651"/>
    </source>
</evidence>
<evidence type="ECO:0000313" key="8">
    <source>
        <dbReference type="Proteomes" id="UP000310477"/>
    </source>
</evidence>
<evidence type="ECO:0000313" key="7">
    <source>
        <dbReference type="EMBL" id="TKB99397.1"/>
    </source>
</evidence>
<dbReference type="EMBL" id="SWBO01000007">
    <property type="protein sequence ID" value="TKB99397.1"/>
    <property type="molecule type" value="Genomic_DNA"/>
</dbReference>
<keyword evidence="2" id="KW-1003">Cell membrane</keyword>
<dbReference type="OrthoDB" id="9797028at2"/>
<dbReference type="PIRSF" id="PIRSF035875">
    <property type="entry name" value="RNase_BN"/>
    <property type="match status" value="1"/>
</dbReference>
<dbReference type="AlphaFoldDB" id="A0A4U1C4S0"/>
<organism evidence="7 8">
    <name type="scientific">Pedobacter cryotolerans</name>
    <dbReference type="NCBI Taxonomy" id="2571270"/>
    <lineage>
        <taxon>Bacteria</taxon>
        <taxon>Pseudomonadati</taxon>
        <taxon>Bacteroidota</taxon>
        <taxon>Sphingobacteriia</taxon>
        <taxon>Sphingobacteriales</taxon>
        <taxon>Sphingobacteriaceae</taxon>
        <taxon>Pedobacter</taxon>
    </lineage>
</organism>
<feature type="transmembrane region" description="Helical" evidence="6">
    <location>
        <begin position="186"/>
        <end position="208"/>
    </location>
</feature>
<accession>A0A4U1C4S0</accession>
<evidence type="ECO:0000256" key="4">
    <source>
        <dbReference type="ARBA" id="ARBA00022989"/>
    </source>
</evidence>
<evidence type="ECO:0000256" key="5">
    <source>
        <dbReference type="ARBA" id="ARBA00023136"/>
    </source>
</evidence>
<feature type="transmembrane region" description="Helical" evidence="6">
    <location>
        <begin position="33"/>
        <end position="56"/>
    </location>
</feature>
<dbReference type="Proteomes" id="UP000310477">
    <property type="component" value="Unassembled WGS sequence"/>
</dbReference>
<dbReference type="InterPro" id="IPR017039">
    <property type="entry name" value="Virul_fac_BrkB"/>
</dbReference>